<evidence type="ECO:0000313" key="11">
    <source>
        <dbReference type="Proteomes" id="UP000283644"/>
    </source>
</evidence>
<dbReference type="PANTHER" id="PTHR33653">
    <property type="entry name" value="RIBONUCLEASE VAPC2"/>
    <property type="match status" value="1"/>
</dbReference>
<evidence type="ECO:0000256" key="5">
    <source>
        <dbReference type="ARBA" id="ARBA00022801"/>
    </source>
</evidence>
<feature type="binding site" evidence="8">
    <location>
        <position position="94"/>
    </location>
    <ligand>
        <name>Mg(2+)</name>
        <dbReference type="ChEBI" id="CHEBI:18420"/>
    </ligand>
</feature>
<accession>A0A417Y6C9</accession>
<keyword evidence="2 8" id="KW-1277">Toxin-antitoxin system</keyword>
<dbReference type="GO" id="GO:0000287">
    <property type="term" value="F:magnesium ion binding"/>
    <property type="evidence" value="ECO:0007669"/>
    <property type="project" value="UniProtKB-UniRule"/>
</dbReference>
<keyword evidence="5 8" id="KW-0378">Hydrolase</keyword>
<keyword evidence="6 8" id="KW-0460">Magnesium</keyword>
<keyword evidence="8" id="KW-0800">Toxin</keyword>
<protein>
    <recommendedName>
        <fullName evidence="8">Ribonuclease VapC</fullName>
        <shortName evidence="8">RNase VapC</shortName>
        <ecNumber evidence="8">3.1.-.-</ecNumber>
    </recommendedName>
    <alternativeName>
        <fullName evidence="8">Toxin VapC</fullName>
    </alternativeName>
</protein>
<gene>
    <name evidence="8" type="primary">vapC</name>
    <name evidence="10" type="ORF">D0Z08_04560</name>
</gene>
<keyword evidence="11" id="KW-1185">Reference proteome</keyword>
<dbReference type="Pfam" id="PF01850">
    <property type="entry name" value="PIN"/>
    <property type="match status" value="1"/>
</dbReference>
<dbReference type="RefSeq" id="WP_118923105.1">
    <property type="nucleotide sequence ID" value="NZ_QXGH01000010.1"/>
</dbReference>
<dbReference type="SUPFAM" id="SSF88723">
    <property type="entry name" value="PIN domain-like"/>
    <property type="match status" value="1"/>
</dbReference>
<dbReference type="PANTHER" id="PTHR33653:SF1">
    <property type="entry name" value="RIBONUCLEASE VAPC2"/>
    <property type="match status" value="1"/>
</dbReference>
<dbReference type="InterPro" id="IPR050556">
    <property type="entry name" value="Type_II_TA_system_RNase"/>
</dbReference>
<name>A0A417Y6C9_9ACTN</name>
<proteinExistence type="inferred from homology"/>
<keyword evidence="4 8" id="KW-0479">Metal-binding</keyword>
<dbReference type="OrthoDB" id="532510at2"/>
<sequence>MTVVLDTVILIDHLRGRSEARDLLVHKARKGHRLVASVVTRTEIIAGMRVGEEVRTHQLLDAVEWMPVDEQLADLAGELARRFVRSHRGIGASDYLVAATATWLDAEQMTLNLKHFPMFPGLAAPY</sequence>
<dbReference type="GO" id="GO:0004540">
    <property type="term" value="F:RNA nuclease activity"/>
    <property type="evidence" value="ECO:0007669"/>
    <property type="project" value="InterPro"/>
</dbReference>
<dbReference type="AlphaFoldDB" id="A0A417Y6C9"/>
<dbReference type="EC" id="3.1.-.-" evidence="8"/>
<evidence type="ECO:0000256" key="8">
    <source>
        <dbReference type="HAMAP-Rule" id="MF_00265"/>
    </source>
</evidence>
<comment type="cofactor">
    <cofactor evidence="1 8">
        <name>Mg(2+)</name>
        <dbReference type="ChEBI" id="CHEBI:18420"/>
    </cofactor>
</comment>
<evidence type="ECO:0000256" key="6">
    <source>
        <dbReference type="ARBA" id="ARBA00022842"/>
    </source>
</evidence>
<dbReference type="InterPro" id="IPR022907">
    <property type="entry name" value="VapC_family"/>
</dbReference>
<evidence type="ECO:0000313" key="10">
    <source>
        <dbReference type="EMBL" id="RHW28258.1"/>
    </source>
</evidence>
<dbReference type="HAMAP" id="MF_00265">
    <property type="entry name" value="VapC_Nob1"/>
    <property type="match status" value="1"/>
</dbReference>
<comment type="similarity">
    <text evidence="7 8">Belongs to the PINc/VapC protein family.</text>
</comment>
<dbReference type="InterPro" id="IPR029060">
    <property type="entry name" value="PIN-like_dom_sf"/>
</dbReference>
<dbReference type="InterPro" id="IPR002716">
    <property type="entry name" value="PIN_dom"/>
</dbReference>
<evidence type="ECO:0000256" key="3">
    <source>
        <dbReference type="ARBA" id="ARBA00022722"/>
    </source>
</evidence>
<feature type="domain" description="PIN" evidence="9">
    <location>
        <begin position="3"/>
        <end position="109"/>
    </location>
</feature>
<dbReference type="CDD" id="cd18741">
    <property type="entry name" value="PIN_VapC4-5_FitB-like"/>
    <property type="match status" value="1"/>
</dbReference>
<evidence type="ECO:0000256" key="2">
    <source>
        <dbReference type="ARBA" id="ARBA00022649"/>
    </source>
</evidence>
<dbReference type="GO" id="GO:0016787">
    <property type="term" value="F:hydrolase activity"/>
    <property type="evidence" value="ECO:0007669"/>
    <property type="project" value="UniProtKB-KW"/>
</dbReference>
<dbReference type="Gene3D" id="3.40.50.1010">
    <property type="entry name" value="5'-nuclease"/>
    <property type="match status" value="1"/>
</dbReference>
<keyword evidence="3 8" id="KW-0540">Nuclease</keyword>
<evidence type="ECO:0000256" key="4">
    <source>
        <dbReference type="ARBA" id="ARBA00022723"/>
    </source>
</evidence>
<evidence type="ECO:0000259" key="9">
    <source>
        <dbReference type="Pfam" id="PF01850"/>
    </source>
</evidence>
<organism evidence="10 11">
    <name type="scientific">Nocardioides immobilis</name>
    <dbReference type="NCBI Taxonomy" id="2049295"/>
    <lineage>
        <taxon>Bacteria</taxon>
        <taxon>Bacillati</taxon>
        <taxon>Actinomycetota</taxon>
        <taxon>Actinomycetes</taxon>
        <taxon>Propionibacteriales</taxon>
        <taxon>Nocardioidaceae</taxon>
        <taxon>Nocardioides</taxon>
    </lineage>
</organism>
<feature type="binding site" evidence="8">
    <location>
        <position position="6"/>
    </location>
    <ligand>
        <name>Mg(2+)</name>
        <dbReference type="ChEBI" id="CHEBI:18420"/>
    </ligand>
</feature>
<evidence type="ECO:0000256" key="1">
    <source>
        <dbReference type="ARBA" id="ARBA00001946"/>
    </source>
</evidence>
<comment type="caution">
    <text evidence="10">The sequence shown here is derived from an EMBL/GenBank/DDBJ whole genome shotgun (WGS) entry which is preliminary data.</text>
</comment>
<evidence type="ECO:0000256" key="7">
    <source>
        <dbReference type="ARBA" id="ARBA00038093"/>
    </source>
</evidence>
<dbReference type="GO" id="GO:0090729">
    <property type="term" value="F:toxin activity"/>
    <property type="evidence" value="ECO:0007669"/>
    <property type="project" value="UniProtKB-KW"/>
</dbReference>
<comment type="function">
    <text evidence="8">Toxic component of a toxin-antitoxin (TA) system. An RNase.</text>
</comment>
<reference evidence="10 11" key="1">
    <citation type="submission" date="2018-09" db="EMBL/GenBank/DDBJ databases">
        <title>Genome sequencing of Nocardioides immobilis CCTCC AB 2017083 for comparison to Nocardioides silvaticus.</title>
        <authorList>
            <person name="Li C."/>
            <person name="Wang G."/>
        </authorList>
    </citation>
    <scope>NUCLEOTIDE SEQUENCE [LARGE SCALE GENOMIC DNA]</scope>
    <source>
        <strain evidence="10 11">CCTCC AB 2017083</strain>
    </source>
</reference>
<dbReference type="Proteomes" id="UP000283644">
    <property type="component" value="Unassembled WGS sequence"/>
</dbReference>
<dbReference type="EMBL" id="QXGH01000010">
    <property type="protein sequence ID" value="RHW28258.1"/>
    <property type="molecule type" value="Genomic_DNA"/>
</dbReference>